<reference evidence="2" key="1">
    <citation type="submission" date="2025-08" db="UniProtKB">
        <authorList>
            <consortium name="Ensembl"/>
        </authorList>
    </citation>
    <scope>IDENTIFICATION</scope>
</reference>
<proteinExistence type="predicted"/>
<evidence type="ECO:0000256" key="1">
    <source>
        <dbReference type="SAM" id="MobiDB-lite"/>
    </source>
</evidence>
<dbReference type="AlphaFoldDB" id="A0A8D2AYA9"/>
<feature type="region of interest" description="Disordered" evidence="1">
    <location>
        <begin position="25"/>
        <end position="51"/>
    </location>
</feature>
<protein>
    <submittedName>
        <fullName evidence="2">Uncharacterized protein</fullName>
    </submittedName>
</protein>
<dbReference type="OrthoDB" id="9633436at2759"/>
<dbReference type="Ensembl" id="ENSSVLT00005009340.1">
    <property type="protein sequence ID" value="ENSSVLP00005008403.1"/>
    <property type="gene ID" value="ENSSVLG00005006854.1"/>
</dbReference>
<reference evidence="2" key="2">
    <citation type="submission" date="2025-09" db="UniProtKB">
        <authorList>
            <consortium name="Ensembl"/>
        </authorList>
    </citation>
    <scope>IDENTIFICATION</scope>
</reference>
<evidence type="ECO:0000313" key="3">
    <source>
        <dbReference type="Proteomes" id="UP000694564"/>
    </source>
</evidence>
<dbReference type="GeneTree" id="ENSGT00680000101436"/>
<feature type="compositionally biased region" description="Low complexity" evidence="1">
    <location>
        <begin position="25"/>
        <end position="43"/>
    </location>
</feature>
<dbReference type="Proteomes" id="UP000694564">
    <property type="component" value="Chromosome 5"/>
</dbReference>
<sequence>MAERPQQQQMKASFLFIQLQAPPARALPAQSPATAASTAAPGGLEEGHSFPSPRTSFLAGWDLRHTQGLAASPPSLLPEEGLGTEEPAAFSCCSLKEKKEGKPKPQDLDTRWGRICRCPHCRHRLAPASRNRGCLRPLSCRLASPAPVMKDGSSSPPVAWKHWPVTSAPQDLWGMDPPARTALGCSTPQTTPAHIVDRGERAVLRRGAAICQGLPPSCDGETGTAVLATRAQLHRYCPTLQISTSYPAPPAAPPLKVGMCAR</sequence>
<evidence type="ECO:0000313" key="2">
    <source>
        <dbReference type="Ensembl" id="ENSSVLP00005008403.1"/>
    </source>
</evidence>
<keyword evidence="3" id="KW-1185">Reference proteome</keyword>
<accession>A0A8D2AYA9</accession>
<name>A0A8D2AYA9_SCIVU</name>
<organism evidence="2 3">
    <name type="scientific">Sciurus vulgaris</name>
    <name type="common">Eurasian red squirrel</name>
    <dbReference type="NCBI Taxonomy" id="55149"/>
    <lineage>
        <taxon>Eukaryota</taxon>
        <taxon>Metazoa</taxon>
        <taxon>Chordata</taxon>
        <taxon>Craniata</taxon>
        <taxon>Vertebrata</taxon>
        <taxon>Euteleostomi</taxon>
        <taxon>Mammalia</taxon>
        <taxon>Eutheria</taxon>
        <taxon>Euarchontoglires</taxon>
        <taxon>Glires</taxon>
        <taxon>Rodentia</taxon>
        <taxon>Sciuromorpha</taxon>
        <taxon>Sciuridae</taxon>
        <taxon>Sciurinae</taxon>
        <taxon>Sciurini</taxon>
        <taxon>Sciurus</taxon>
    </lineage>
</organism>